<feature type="region of interest" description="Disordered" evidence="1">
    <location>
        <begin position="10"/>
        <end position="33"/>
    </location>
</feature>
<evidence type="ECO:0000259" key="2">
    <source>
        <dbReference type="PROSITE" id="PS50878"/>
    </source>
</evidence>
<feature type="compositionally biased region" description="Acidic residues" evidence="1">
    <location>
        <begin position="308"/>
        <end position="318"/>
    </location>
</feature>
<gene>
    <name evidence="4" type="primary">LOC110802732</name>
</gene>
<dbReference type="InterPro" id="IPR043502">
    <property type="entry name" value="DNA/RNA_pol_sf"/>
</dbReference>
<dbReference type="CDD" id="cd01647">
    <property type="entry name" value="RT_LTR"/>
    <property type="match status" value="1"/>
</dbReference>
<name>A0ABM3R3R7_SPIOL</name>
<dbReference type="SUPFAM" id="SSF56672">
    <property type="entry name" value="DNA/RNA polymerases"/>
    <property type="match status" value="1"/>
</dbReference>
<organism evidence="3 4">
    <name type="scientific">Spinacia oleracea</name>
    <name type="common">Spinach</name>
    <dbReference type="NCBI Taxonomy" id="3562"/>
    <lineage>
        <taxon>Eukaryota</taxon>
        <taxon>Viridiplantae</taxon>
        <taxon>Streptophyta</taxon>
        <taxon>Embryophyta</taxon>
        <taxon>Tracheophyta</taxon>
        <taxon>Spermatophyta</taxon>
        <taxon>Magnoliopsida</taxon>
        <taxon>eudicotyledons</taxon>
        <taxon>Gunneridae</taxon>
        <taxon>Pentapetalae</taxon>
        <taxon>Caryophyllales</taxon>
        <taxon>Chenopodiaceae</taxon>
        <taxon>Chenopodioideae</taxon>
        <taxon>Anserineae</taxon>
        <taxon>Spinacia</taxon>
    </lineage>
</organism>
<evidence type="ECO:0000256" key="1">
    <source>
        <dbReference type="SAM" id="MobiDB-lite"/>
    </source>
</evidence>
<reference evidence="4" key="2">
    <citation type="submission" date="2025-08" db="UniProtKB">
        <authorList>
            <consortium name="RefSeq"/>
        </authorList>
    </citation>
    <scope>IDENTIFICATION</scope>
    <source>
        <tissue evidence="4">Leaf</tissue>
    </source>
</reference>
<dbReference type="PANTHER" id="PTHR24559">
    <property type="entry name" value="TRANSPOSON TY3-I GAG-POL POLYPROTEIN"/>
    <property type="match status" value="1"/>
</dbReference>
<dbReference type="PROSITE" id="PS50878">
    <property type="entry name" value="RT_POL"/>
    <property type="match status" value="1"/>
</dbReference>
<dbReference type="InterPro" id="IPR000477">
    <property type="entry name" value="RT_dom"/>
</dbReference>
<dbReference type="Gene3D" id="3.10.10.10">
    <property type="entry name" value="HIV Type 1 Reverse Transcriptase, subunit A, domain 1"/>
    <property type="match status" value="1"/>
</dbReference>
<dbReference type="InterPro" id="IPR005162">
    <property type="entry name" value="Retrotrans_gag_dom"/>
</dbReference>
<keyword evidence="3" id="KW-1185">Reference proteome</keyword>
<dbReference type="InterPro" id="IPR053134">
    <property type="entry name" value="RNA-dir_DNA_polymerase"/>
</dbReference>
<evidence type="ECO:0000313" key="4">
    <source>
        <dbReference type="RefSeq" id="XP_056690258.1"/>
    </source>
</evidence>
<dbReference type="RefSeq" id="XP_056690258.1">
    <property type="nucleotide sequence ID" value="XM_056834280.1"/>
</dbReference>
<dbReference type="Pfam" id="PF03732">
    <property type="entry name" value="Retrotrans_gag"/>
    <property type="match status" value="1"/>
</dbReference>
<proteinExistence type="predicted"/>
<dbReference type="InterPro" id="IPR043128">
    <property type="entry name" value="Rev_trsase/Diguanyl_cyclase"/>
</dbReference>
<protein>
    <recommendedName>
        <fullName evidence="2">Reverse transcriptase domain-containing protein</fullName>
    </recommendedName>
</protein>
<feature type="region of interest" description="Disordered" evidence="1">
    <location>
        <begin position="298"/>
        <end position="318"/>
    </location>
</feature>
<dbReference type="GeneID" id="110802732"/>
<dbReference type="Proteomes" id="UP000813463">
    <property type="component" value="Chromosome 1"/>
</dbReference>
<sequence>MSLLLEMKNQMRDSSSENNKYTETPRDGNASKTLGYNPKISFPKFDGTNSRVWIKKCSRYFSLCNVSDDHKVDLASLNMVDKAKKWVTSYLSVKRNVDWGEFCLDLSSRCKDSRGTNTVEQFNKLQETDSIETYLDNFEHLKPDVLNTHHGLPEEFVLESFIWGLNPTVKPFVKYFRPNTIAEAVEFARLQEEQLAVVSQKTHTAKPFHYSQKAIQAIPLNSNKPANTSLPALLPTPNTKPTQMTKFNPRYAKNFRHIPADVRAEKIAKGLCYYCDAPYDRTHKCQFKEPHLFTIEISSSNEDKGSEASEDDEDDELDSTGVAKPILSLNALSGNQNFQTMRVKGMRNNKLFHVLVDSRSTHNFLDLELAKKMGCVIESIPSKHGKSFTADMMLISLGGCDMVLGVQWLATLGPICWDFKALLMEFNLDGCQFILQGMHPQKVKVVEGAPSNISELEALKEQYKDIFADPEELPPHRGVFDHTIPLEPNARPVNIRPYRYLLKKRDVIEQLVQDMLERGVIQNSSSPFVSPVVLVGKKDGTCRLCVDYRELNNRTIKNKFPIPVIDELIDELACASVFTKLDLRAGYHQLRVHERDVYKTAFKTHSGHFEFLVMPFGLTNAPASFQSWMYSVFKPLLRKCVLVFFDDILVYSKSK</sequence>
<reference evidence="3" key="1">
    <citation type="journal article" date="2021" name="Nat. Commun.">
        <title>Genomic analyses provide insights into spinach domestication and the genetic basis of agronomic traits.</title>
        <authorList>
            <person name="Cai X."/>
            <person name="Sun X."/>
            <person name="Xu C."/>
            <person name="Sun H."/>
            <person name="Wang X."/>
            <person name="Ge C."/>
            <person name="Zhang Z."/>
            <person name="Wang Q."/>
            <person name="Fei Z."/>
            <person name="Jiao C."/>
            <person name="Wang Q."/>
        </authorList>
    </citation>
    <scope>NUCLEOTIDE SEQUENCE [LARGE SCALE GENOMIC DNA]</scope>
    <source>
        <strain evidence="3">cv. Varoflay</strain>
    </source>
</reference>
<dbReference type="Gene3D" id="3.30.70.270">
    <property type="match status" value="1"/>
</dbReference>
<dbReference type="PANTHER" id="PTHR24559:SF450">
    <property type="entry name" value="RNA-DIRECTED DNA POLYMERASE HOMOLOG"/>
    <property type="match status" value="1"/>
</dbReference>
<dbReference type="CDD" id="cd00303">
    <property type="entry name" value="retropepsin_like"/>
    <property type="match status" value="1"/>
</dbReference>
<feature type="domain" description="Reverse transcriptase" evidence="2">
    <location>
        <begin position="516"/>
        <end position="655"/>
    </location>
</feature>
<evidence type="ECO:0000313" key="3">
    <source>
        <dbReference type="Proteomes" id="UP000813463"/>
    </source>
</evidence>
<dbReference type="Pfam" id="PF00078">
    <property type="entry name" value="RVT_1"/>
    <property type="match status" value="1"/>
</dbReference>
<accession>A0ABM3R3R7</accession>